<evidence type="ECO:0000256" key="5">
    <source>
        <dbReference type="ARBA" id="ARBA00023180"/>
    </source>
</evidence>
<keyword evidence="6" id="KW-1133">Transmembrane helix</keyword>
<dbReference type="InterPro" id="IPR003406">
    <property type="entry name" value="Glyco_trans_14"/>
</dbReference>
<keyword evidence="3" id="KW-0808">Transferase</keyword>
<keyword evidence="8" id="KW-1185">Reference proteome</keyword>
<evidence type="ECO:0000256" key="2">
    <source>
        <dbReference type="ARBA" id="ARBA00022676"/>
    </source>
</evidence>
<accession>A0A8T0G7C8</accession>
<keyword evidence="2" id="KW-0328">Glycosyltransferase</keyword>
<dbReference type="PANTHER" id="PTHR31042:SF8">
    <property type="entry name" value="CORE-2_I-BRANCHING BETA-1,6-N-ACETYLGLUCOSAMINYLTRANSFERASE FAMILY PROTEIN"/>
    <property type="match status" value="1"/>
</dbReference>
<protein>
    <submittedName>
        <fullName evidence="7">Uncharacterized protein</fullName>
    </submittedName>
</protein>
<keyword evidence="5" id="KW-0325">Glycoprotein</keyword>
<dbReference type="GO" id="GO:0016020">
    <property type="term" value="C:membrane"/>
    <property type="evidence" value="ECO:0007669"/>
    <property type="project" value="UniProtKB-SubCell"/>
</dbReference>
<evidence type="ECO:0000313" key="8">
    <source>
        <dbReference type="Proteomes" id="UP000822688"/>
    </source>
</evidence>
<keyword evidence="6" id="KW-0812">Transmembrane</keyword>
<dbReference type="Proteomes" id="UP000822688">
    <property type="component" value="Chromosome 12"/>
</dbReference>
<evidence type="ECO:0000256" key="6">
    <source>
        <dbReference type="SAM" id="Phobius"/>
    </source>
</evidence>
<proteinExistence type="predicted"/>
<dbReference type="GO" id="GO:0016757">
    <property type="term" value="F:glycosyltransferase activity"/>
    <property type="evidence" value="ECO:0007669"/>
    <property type="project" value="UniProtKB-KW"/>
</dbReference>
<gene>
    <name evidence="7" type="ORF">KC19_12G039100</name>
</gene>
<evidence type="ECO:0000313" key="7">
    <source>
        <dbReference type="EMBL" id="KAG0553788.1"/>
    </source>
</evidence>
<organism evidence="7 8">
    <name type="scientific">Ceratodon purpureus</name>
    <name type="common">Fire moss</name>
    <name type="synonym">Dicranum purpureum</name>
    <dbReference type="NCBI Taxonomy" id="3225"/>
    <lineage>
        <taxon>Eukaryota</taxon>
        <taxon>Viridiplantae</taxon>
        <taxon>Streptophyta</taxon>
        <taxon>Embryophyta</taxon>
        <taxon>Bryophyta</taxon>
        <taxon>Bryophytina</taxon>
        <taxon>Bryopsida</taxon>
        <taxon>Dicranidae</taxon>
        <taxon>Pseudoditrichales</taxon>
        <taxon>Ditrichaceae</taxon>
        <taxon>Ceratodon</taxon>
    </lineage>
</organism>
<name>A0A8T0G7C8_CERPU</name>
<comment type="caution">
    <text evidence="7">The sequence shown here is derived from an EMBL/GenBank/DDBJ whole genome shotgun (WGS) entry which is preliminary data.</text>
</comment>
<keyword evidence="4 6" id="KW-0472">Membrane</keyword>
<dbReference type="EMBL" id="CM026433">
    <property type="protein sequence ID" value="KAG0553788.1"/>
    <property type="molecule type" value="Genomic_DNA"/>
</dbReference>
<dbReference type="AlphaFoldDB" id="A0A8T0G7C8"/>
<reference evidence="7" key="1">
    <citation type="submission" date="2020-06" db="EMBL/GenBank/DDBJ databases">
        <title>WGS assembly of Ceratodon purpureus strain R40.</title>
        <authorList>
            <person name="Carey S.B."/>
            <person name="Jenkins J."/>
            <person name="Shu S."/>
            <person name="Lovell J.T."/>
            <person name="Sreedasyam A."/>
            <person name="Maumus F."/>
            <person name="Tiley G.P."/>
            <person name="Fernandez-Pozo N."/>
            <person name="Barry K."/>
            <person name="Chen C."/>
            <person name="Wang M."/>
            <person name="Lipzen A."/>
            <person name="Daum C."/>
            <person name="Saski C.A."/>
            <person name="Payton A.C."/>
            <person name="Mcbreen J.C."/>
            <person name="Conrad R.E."/>
            <person name="Kollar L.M."/>
            <person name="Olsson S."/>
            <person name="Huttunen S."/>
            <person name="Landis J.B."/>
            <person name="Wickett N.J."/>
            <person name="Johnson M.G."/>
            <person name="Rensing S.A."/>
            <person name="Grimwood J."/>
            <person name="Schmutz J."/>
            <person name="Mcdaniel S.F."/>
        </authorList>
    </citation>
    <scope>NUCLEOTIDE SEQUENCE</scope>
    <source>
        <strain evidence="7">R40</strain>
    </source>
</reference>
<feature type="transmembrane region" description="Helical" evidence="6">
    <location>
        <begin position="47"/>
        <end position="72"/>
    </location>
</feature>
<evidence type="ECO:0000256" key="3">
    <source>
        <dbReference type="ARBA" id="ARBA00022679"/>
    </source>
</evidence>
<sequence length="506" mass="56662">MSGPELLPNWTSAKQESVVKGGKGARVPVFRVSMKDYVAWHSRISNLIFFCVLLGTGAILGVVTTLNAVGYLSNPESGFLSTGLTALPPHLDSHSDTPTQSDQPLRPTAVDLLLGSNTTSTPPDVQPQTDPGTVDVKLQFNSTAPEAAENAELIEESLEGTNTTLIDDDSYVERVEVPPSFGSDFILMPHPVDLTTLSDVYHAMSDAELLWRASVGARRRPRPETVTPKIAYMFLTRGPLPLGPLWERYFKGHGDLYSIYIHAHPNYMPNFPPDSAFYRRNIPSKEVFWGKLSVFAAERRLLANALLDPANERFVLLSESCIPITPLPVAYKYFTEAQHSFVEAYFLAGKGGMGRYTRIKDRRKLKPEIMPMQWRKGSQWFEMSRALALMVVSDRKYYPKFEDFLCRDNCICYIDEHYLATVLTILAPSQLANRTSTYIDFSRNTAHPKQWDKKLINEASLKQITSGHNCTYNGKLTQTCHMFSRKFSPDAVEPLLELAATSLGIP</sequence>
<dbReference type="Pfam" id="PF02485">
    <property type="entry name" value="Branch"/>
    <property type="match status" value="1"/>
</dbReference>
<evidence type="ECO:0000256" key="4">
    <source>
        <dbReference type="ARBA" id="ARBA00023136"/>
    </source>
</evidence>
<evidence type="ECO:0000256" key="1">
    <source>
        <dbReference type="ARBA" id="ARBA00004606"/>
    </source>
</evidence>
<dbReference type="PANTHER" id="PTHR31042">
    <property type="entry name" value="CORE-2/I-BRANCHING BETA-1,6-N-ACETYLGLUCOSAMINYLTRANSFERASE FAMILY PROTEIN-RELATED"/>
    <property type="match status" value="1"/>
</dbReference>
<comment type="subcellular location">
    <subcellularLocation>
        <location evidence="1">Membrane</location>
        <topology evidence="1">Single-pass type II membrane protein</topology>
    </subcellularLocation>
</comment>
<dbReference type="InterPro" id="IPR044174">
    <property type="entry name" value="BC10-like"/>
</dbReference>